<dbReference type="InterPro" id="IPR052766">
    <property type="entry name" value="S41A_metabolite_peptidase"/>
</dbReference>
<proteinExistence type="predicted"/>
<evidence type="ECO:0000313" key="2">
    <source>
        <dbReference type="Proteomes" id="UP001628156"/>
    </source>
</evidence>
<sequence length="108" mass="12747">MVHKEKHMYIIHKYYYKNIQIDVPTQIENNKDTYVKSINGKDPFEIIGKIGKKYSSFKYSNLDNSFTQGKVLLLPLSKEYSNIPLRNTFVNDESVDLQYRLLKLSHSQ</sequence>
<dbReference type="PANTHER" id="PTHR37049">
    <property type="entry name" value="PEPTIDASE S41 FAMILY PROTEIN"/>
    <property type="match status" value="1"/>
</dbReference>
<name>A0ABQ0DXX8_9EUKA</name>
<dbReference type="Proteomes" id="UP001628156">
    <property type="component" value="Unassembled WGS sequence"/>
</dbReference>
<dbReference type="EMBL" id="BAAFRS010000352">
    <property type="protein sequence ID" value="GAB1227705.1"/>
    <property type="molecule type" value="Genomic_DNA"/>
</dbReference>
<gene>
    <name evidence="1" type="ORF">ENUP19_0352G0006</name>
</gene>
<accession>A0ABQ0DXX8</accession>
<keyword evidence="2" id="KW-1185">Reference proteome</keyword>
<reference evidence="1 2" key="1">
    <citation type="journal article" date="2019" name="PLoS Negl. Trop. Dis.">
        <title>Whole genome sequencing of Entamoeba nuttalli reveals mammalian host-related molecular signatures and a novel octapeptide-repeat surface protein.</title>
        <authorList>
            <person name="Tanaka M."/>
            <person name="Makiuchi T."/>
            <person name="Komiyama T."/>
            <person name="Shiina T."/>
            <person name="Osaki K."/>
            <person name="Tachibana H."/>
        </authorList>
    </citation>
    <scope>NUCLEOTIDE SEQUENCE [LARGE SCALE GENOMIC DNA]</scope>
    <source>
        <strain evidence="1 2">P19-061405</strain>
    </source>
</reference>
<dbReference type="PANTHER" id="PTHR37049:SF4">
    <property type="entry name" value="RHODANESE DOMAIN-CONTAINING PROTEIN"/>
    <property type="match status" value="1"/>
</dbReference>
<organism evidence="1 2">
    <name type="scientific">Entamoeba nuttalli</name>
    <dbReference type="NCBI Taxonomy" id="412467"/>
    <lineage>
        <taxon>Eukaryota</taxon>
        <taxon>Amoebozoa</taxon>
        <taxon>Evosea</taxon>
        <taxon>Archamoebae</taxon>
        <taxon>Mastigamoebida</taxon>
        <taxon>Entamoebidae</taxon>
        <taxon>Entamoeba</taxon>
    </lineage>
</organism>
<comment type="caution">
    <text evidence="1">The sequence shown here is derived from an EMBL/GenBank/DDBJ whole genome shotgun (WGS) entry which is preliminary data.</text>
</comment>
<protein>
    <submittedName>
        <fullName evidence="1">Uncharacterized protein</fullName>
    </submittedName>
</protein>
<evidence type="ECO:0000313" key="1">
    <source>
        <dbReference type="EMBL" id="GAB1227705.1"/>
    </source>
</evidence>